<evidence type="ECO:0000313" key="4">
    <source>
        <dbReference type="Proteomes" id="UP000271889"/>
    </source>
</evidence>
<evidence type="ECO:0000313" key="3">
    <source>
        <dbReference type="EMBL" id="VDK70808.1"/>
    </source>
</evidence>
<gene>
    <name evidence="3" type="ORF">CGOC_LOCUS6656</name>
</gene>
<sequence>MNTTDLHYFQTLIFSFGNFGSFKLGEEGANVAELLELAGLESEKLNEALQLLEEQAAMLNDYFSLQIARPLGAQSGDDGLRELTLLTVPSVIDGYMPQMEGLPNLMLALVKNVNWEEEEACFHDVSRALAEFFVMKEEFCQDEALSGLEGGKVLWVFLVRDVLIPRVKSHLVPSDTLRDGIKRLADLHDLYKVFERC</sequence>
<dbReference type="OrthoDB" id="10263226at2759"/>
<evidence type="ECO:0000259" key="2">
    <source>
        <dbReference type="Pfam" id="PF16413"/>
    </source>
</evidence>
<proteinExistence type="predicted"/>
<dbReference type="Proteomes" id="UP000271889">
    <property type="component" value="Unassembled WGS sequence"/>
</dbReference>
<keyword evidence="4" id="KW-1185">Reference proteome</keyword>
<feature type="domain" description="DNA mismatch repair protein Mlh1 C-terminal" evidence="2">
    <location>
        <begin position="7"/>
        <end position="197"/>
    </location>
</feature>
<evidence type="ECO:0000256" key="1">
    <source>
        <dbReference type="SAM" id="Coils"/>
    </source>
</evidence>
<dbReference type="Pfam" id="PF16413">
    <property type="entry name" value="Mlh1_C"/>
    <property type="match status" value="1"/>
</dbReference>
<accession>A0A3P6TWQ9</accession>
<reference evidence="3 4" key="1">
    <citation type="submission" date="2018-11" db="EMBL/GenBank/DDBJ databases">
        <authorList>
            <consortium name="Pathogen Informatics"/>
        </authorList>
    </citation>
    <scope>NUCLEOTIDE SEQUENCE [LARGE SCALE GENOMIC DNA]</scope>
</reference>
<keyword evidence="1" id="KW-0175">Coiled coil</keyword>
<organism evidence="3 4">
    <name type="scientific">Cylicostephanus goldi</name>
    <name type="common">Nematode worm</name>
    <dbReference type="NCBI Taxonomy" id="71465"/>
    <lineage>
        <taxon>Eukaryota</taxon>
        <taxon>Metazoa</taxon>
        <taxon>Ecdysozoa</taxon>
        <taxon>Nematoda</taxon>
        <taxon>Chromadorea</taxon>
        <taxon>Rhabditida</taxon>
        <taxon>Rhabditina</taxon>
        <taxon>Rhabditomorpha</taxon>
        <taxon>Strongyloidea</taxon>
        <taxon>Strongylidae</taxon>
        <taxon>Cylicostephanus</taxon>
    </lineage>
</organism>
<dbReference type="InterPro" id="IPR032189">
    <property type="entry name" value="Mlh1_C"/>
</dbReference>
<feature type="coiled-coil region" evidence="1">
    <location>
        <begin position="35"/>
        <end position="62"/>
    </location>
</feature>
<name>A0A3P6TWQ9_CYLGO</name>
<dbReference type="EMBL" id="UYRV01022049">
    <property type="protein sequence ID" value="VDK70808.1"/>
    <property type="molecule type" value="Genomic_DNA"/>
</dbReference>
<dbReference type="AlphaFoldDB" id="A0A3P6TWQ9"/>
<protein>
    <recommendedName>
        <fullName evidence="2">DNA mismatch repair protein Mlh1 C-terminal domain-containing protein</fullName>
    </recommendedName>
</protein>